<organism evidence="1 2">
    <name type="scientific">Artemisia annua</name>
    <name type="common">Sweet wormwood</name>
    <dbReference type="NCBI Taxonomy" id="35608"/>
    <lineage>
        <taxon>Eukaryota</taxon>
        <taxon>Viridiplantae</taxon>
        <taxon>Streptophyta</taxon>
        <taxon>Embryophyta</taxon>
        <taxon>Tracheophyta</taxon>
        <taxon>Spermatophyta</taxon>
        <taxon>Magnoliopsida</taxon>
        <taxon>eudicotyledons</taxon>
        <taxon>Gunneridae</taxon>
        <taxon>Pentapetalae</taxon>
        <taxon>asterids</taxon>
        <taxon>campanulids</taxon>
        <taxon>Asterales</taxon>
        <taxon>Asteraceae</taxon>
        <taxon>Asteroideae</taxon>
        <taxon>Anthemideae</taxon>
        <taxon>Artemisiinae</taxon>
        <taxon>Artemisia</taxon>
    </lineage>
</organism>
<accession>A0A2U1M8H1</accession>
<dbReference type="Gene3D" id="3.40.50.720">
    <property type="entry name" value="NAD(P)-binding Rossmann-like Domain"/>
    <property type="match status" value="1"/>
</dbReference>
<dbReference type="GO" id="GO:0004455">
    <property type="term" value="F:ketol-acid reductoisomerase activity"/>
    <property type="evidence" value="ECO:0007669"/>
    <property type="project" value="TreeGrafter"/>
</dbReference>
<sequence>MSAYRLLTPSVNILHVESSVITSVRRLYVQGKEINGSRINASFALHLNVDWRATNFVLGCSVALGSPFVFATTLEQEHTSATIKFHVPPTCETALLISNIVGYLGVKVEERATGSDMALHAWDRVLNSNNLTGELPEELNKVRVNASKVPIEWLLCMSLDESTVEKHKTLSFIGDLSHGFGNG</sequence>
<dbReference type="GO" id="GO:0009097">
    <property type="term" value="P:isoleucine biosynthetic process"/>
    <property type="evidence" value="ECO:0007669"/>
    <property type="project" value="TreeGrafter"/>
</dbReference>
<protein>
    <submittedName>
        <fullName evidence="1">Uncharacterized protein</fullName>
    </submittedName>
</protein>
<dbReference type="PANTHER" id="PTHR21371">
    <property type="entry name" value="KETOL-ACID REDUCTOISOMERASE, MITOCHONDRIAL"/>
    <property type="match status" value="1"/>
</dbReference>
<comment type="caution">
    <text evidence="1">The sequence shown here is derived from an EMBL/GenBank/DDBJ whole genome shotgun (WGS) entry which is preliminary data.</text>
</comment>
<evidence type="ECO:0000313" key="2">
    <source>
        <dbReference type="Proteomes" id="UP000245207"/>
    </source>
</evidence>
<gene>
    <name evidence="1" type="ORF">CTI12_AA410610</name>
</gene>
<dbReference type="EMBL" id="PKPP01006133">
    <property type="protein sequence ID" value="PWA57551.1"/>
    <property type="molecule type" value="Genomic_DNA"/>
</dbReference>
<keyword evidence="2" id="KW-1185">Reference proteome</keyword>
<reference evidence="1 2" key="1">
    <citation type="journal article" date="2018" name="Mol. Plant">
        <title>The genome of Artemisia annua provides insight into the evolution of Asteraceae family and artemisinin biosynthesis.</title>
        <authorList>
            <person name="Shen Q."/>
            <person name="Zhang L."/>
            <person name="Liao Z."/>
            <person name="Wang S."/>
            <person name="Yan T."/>
            <person name="Shi P."/>
            <person name="Liu M."/>
            <person name="Fu X."/>
            <person name="Pan Q."/>
            <person name="Wang Y."/>
            <person name="Lv Z."/>
            <person name="Lu X."/>
            <person name="Zhang F."/>
            <person name="Jiang W."/>
            <person name="Ma Y."/>
            <person name="Chen M."/>
            <person name="Hao X."/>
            <person name="Li L."/>
            <person name="Tang Y."/>
            <person name="Lv G."/>
            <person name="Zhou Y."/>
            <person name="Sun X."/>
            <person name="Brodelius P.E."/>
            <person name="Rose J.K.C."/>
            <person name="Tang K."/>
        </authorList>
    </citation>
    <scope>NUCLEOTIDE SEQUENCE [LARGE SCALE GENOMIC DNA]</scope>
    <source>
        <strain evidence="2">cv. Huhao1</strain>
        <tissue evidence="1">Leaf</tissue>
    </source>
</reference>
<dbReference type="InterPro" id="IPR013023">
    <property type="entry name" value="KARI"/>
</dbReference>
<dbReference type="STRING" id="35608.A0A2U1M8H1"/>
<dbReference type="PANTHER" id="PTHR21371:SF1">
    <property type="entry name" value="KETOL-ACID REDUCTOISOMERASE, MITOCHONDRIAL"/>
    <property type="match status" value="1"/>
</dbReference>
<dbReference type="OrthoDB" id="1747995at2759"/>
<proteinExistence type="predicted"/>
<dbReference type="GO" id="GO:0009099">
    <property type="term" value="P:L-valine biosynthetic process"/>
    <property type="evidence" value="ECO:0007669"/>
    <property type="project" value="TreeGrafter"/>
</dbReference>
<evidence type="ECO:0000313" key="1">
    <source>
        <dbReference type="EMBL" id="PWA57551.1"/>
    </source>
</evidence>
<dbReference type="GO" id="GO:0009507">
    <property type="term" value="C:chloroplast"/>
    <property type="evidence" value="ECO:0007669"/>
    <property type="project" value="TreeGrafter"/>
</dbReference>
<dbReference type="Proteomes" id="UP000245207">
    <property type="component" value="Unassembled WGS sequence"/>
</dbReference>
<dbReference type="AlphaFoldDB" id="A0A2U1M8H1"/>
<dbReference type="GO" id="GO:0005739">
    <property type="term" value="C:mitochondrion"/>
    <property type="evidence" value="ECO:0007669"/>
    <property type="project" value="TreeGrafter"/>
</dbReference>
<name>A0A2U1M8H1_ARTAN</name>